<feature type="transmembrane region" description="Helical" evidence="1">
    <location>
        <begin position="21"/>
        <end position="43"/>
    </location>
</feature>
<evidence type="ECO:0000313" key="2">
    <source>
        <dbReference type="EMBL" id="MFC7079810.1"/>
    </source>
</evidence>
<name>A0ABD5WK76_9EURY</name>
<feature type="transmembrane region" description="Helical" evidence="1">
    <location>
        <begin position="55"/>
        <end position="81"/>
    </location>
</feature>
<dbReference type="GeneID" id="79303656"/>
<reference evidence="2 3" key="1">
    <citation type="journal article" date="2019" name="Int. J. Syst. Evol. Microbiol.">
        <title>The Global Catalogue of Microorganisms (GCM) 10K type strain sequencing project: providing services to taxonomists for standard genome sequencing and annotation.</title>
        <authorList>
            <consortium name="The Broad Institute Genomics Platform"/>
            <consortium name="The Broad Institute Genome Sequencing Center for Infectious Disease"/>
            <person name="Wu L."/>
            <person name="Ma J."/>
        </authorList>
    </citation>
    <scope>NUCLEOTIDE SEQUENCE [LARGE SCALE GENOMIC DNA]</scope>
    <source>
        <strain evidence="2 3">DT72</strain>
    </source>
</reference>
<keyword evidence="1" id="KW-0472">Membrane</keyword>
<evidence type="ECO:0000256" key="1">
    <source>
        <dbReference type="SAM" id="Phobius"/>
    </source>
</evidence>
<proteinExistence type="predicted"/>
<dbReference type="RefSeq" id="WP_276279097.1">
    <property type="nucleotide sequence ID" value="NZ_CP119809.1"/>
</dbReference>
<gene>
    <name evidence="2" type="ORF">ACFQJ6_06320</name>
</gene>
<dbReference type="EMBL" id="JBHSZH010000005">
    <property type="protein sequence ID" value="MFC7079810.1"/>
    <property type="molecule type" value="Genomic_DNA"/>
</dbReference>
<organism evidence="2 3">
    <name type="scientific">Halorussus caseinilyticus</name>
    <dbReference type="NCBI Taxonomy" id="3034025"/>
    <lineage>
        <taxon>Archaea</taxon>
        <taxon>Methanobacteriati</taxon>
        <taxon>Methanobacteriota</taxon>
        <taxon>Stenosarchaea group</taxon>
        <taxon>Halobacteria</taxon>
        <taxon>Halobacteriales</taxon>
        <taxon>Haladaptataceae</taxon>
        <taxon>Halorussus</taxon>
    </lineage>
</organism>
<protein>
    <submittedName>
        <fullName evidence="2">Uncharacterized protein</fullName>
    </submittedName>
</protein>
<accession>A0ABD5WK76</accession>
<keyword evidence="3" id="KW-1185">Reference proteome</keyword>
<dbReference type="AlphaFoldDB" id="A0ABD5WK76"/>
<keyword evidence="1" id="KW-0812">Transmembrane</keyword>
<comment type="caution">
    <text evidence="2">The sequence shown here is derived from an EMBL/GenBank/DDBJ whole genome shotgun (WGS) entry which is preliminary data.</text>
</comment>
<dbReference type="Proteomes" id="UP001596407">
    <property type="component" value="Unassembled WGS sequence"/>
</dbReference>
<keyword evidence="1" id="KW-1133">Transmembrane helix</keyword>
<evidence type="ECO:0000313" key="3">
    <source>
        <dbReference type="Proteomes" id="UP001596407"/>
    </source>
</evidence>
<sequence length="83" mass="8477">MEERGKPRPLAFRVPVSDGFWREYGISLGLLVLALSAVAVVAARDPGDGVVVGATFVGLSAGAILAGLAVYNVVVAALIAAKR</sequence>